<name>A0A2S8G3R6_9BACT</name>
<reference evidence="1 2" key="1">
    <citation type="submission" date="2018-02" db="EMBL/GenBank/DDBJ databases">
        <title>Comparative genomes isolates from brazilian mangrove.</title>
        <authorList>
            <person name="Araujo J.E."/>
            <person name="Taketani R.G."/>
            <person name="Silva M.C.P."/>
            <person name="Loureco M.V."/>
            <person name="Andreote F.D."/>
        </authorList>
    </citation>
    <scope>NUCLEOTIDE SEQUENCE [LARGE SCALE GENOMIC DNA]</scope>
    <source>
        <strain evidence="1 2">HEX-2 MGV</strain>
    </source>
</reference>
<dbReference type="EMBL" id="PUIA01000016">
    <property type="protein sequence ID" value="PQO39077.1"/>
    <property type="molecule type" value="Genomic_DNA"/>
</dbReference>
<organism evidence="1 2">
    <name type="scientific">Blastopirellula marina</name>
    <dbReference type="NCBI Taxonomy" id="124"/>
    <lineage>
        <taxon>Bacteria</taxon>
        <taxon>Pseudomonadati</taxon>
        <taxon>Planctomycetota</taxon>
        <taxon>Planctomycetia</taxon>
        <taxon>Pirellulales</taxon>
        <taxon>Pirellulaceae</taxon>
        <taxon>Blastopirellula</taxon>
    </lineage>
</organism>
<proteinExistence type="predicted"/>
<gene>
    <name evidence="1" type="ORF">C5Y96_04230</name>
</gene>
<evidence type="ECO:0000313" key="2">
    <source>
        <dbReference type="Proteomes" id="UP000240009"/>
    </source>
</evidence>
<dbReference type="Proteomes" id="UP000240009">
    <property type="component" value="Unassembled WGS sequence"/>
</dbReference>
<sequence length="132" mass="14784">MTEPYIIRLNGPWEMASDAQNEPLRVKLPGSWPQILLTAKEQAVVLRRWFHRPTGIDDGSRVQLHLIDLPFAGSAQIDETSLGEFPVSQQHAMNVKEHLATRSRLTITIKTLAPLEKTIPTPQISLAILPDC</sequence>
<protein>
    <submittedName>
        <fullName evidence="1">Uncharacterized protein</fullName>
    </submittedName>
</protein>
<evidence type="ECO:0000313" key="1">
    <source>
        <dbReference type="EMBL" id="PQO39077.1"/>
    </source>
</evidence>
<comment type="caution">
    <text evidence="1">The sequence shown here is derived from an EMBL/GenBank/DDBJ whole genome shotgun (WGS) entry which is preliminary data.</text>
</comment>
<accession>A0A2S8G3R6</accession>
<dbReference type="AlphaFoldDB" id="A0A2S8G3R6"/>